<feature type="region of interest" description="Disordered" evidence="1">
    <location>
        <begin position="1"/>
        <end position="20"/>
    </location>
</feature>
<evidence type="ECO:0000256" key="1">
    <source>
        <dbReference type="SAM" id="MobiDB-lite"/>
    </source>
</evidence>
<proteinExistence type="predicted"/>
<dbReference type="SUPFAM" id="SSF53098">
    <property type="entry name" value="Ribonuclease H-like"/>
    <property type="match status" value="1"/>
</dbReference>
<evidence type="ECO:0000313" key="3">
    <source>
        <dbReference type="EMBL" id="TYK26053.1"/>
    </source>
</evidence>
<organism evidence="3 5">
    <name type="scientific">Cucumis melo var. makuwa</name>
    <name type="common">Oriental melon</name>
    <dbReference type="NCBI Taxonomy" id="1194695"/>
    <lineage>
        <taxon>Eukaryota</taxon>
        <taxon>Viridiplantae</taxon>
        <taxon>Streptophyta</taxon>
        <taxon>Embryophyta</taxon>
        <taxon>Tracheophyta</taxon>
        <taxon>Spermatophyta</taxon>
        <taxon>Magnoliopsida</taxon>
        <taxon>eudicotyledons</taxon>
        <taxon>Gunneridae</taxon>
        <taxon>Pentapetalae</taxon>
        <taxon>rosids</taxon>
        <taxon>fabids</taxon>
        <taxon>Cucurbitales</taxon>
        <taxon>Cucurbitaceae</taxon>
        <taxon>Benincaseae</taxon>
        <taxon>Cucumis</taxon>
    </lineage>
</organism>
<dbReference type="OrthoDB" id="1306334at2759"/>
<sequence>MGETNWNFTTPNPWRESSQDNLRTPLGAIPQLGTSQSFSLSSTDGKKLLYLIQVTTASGKHWFVTCIDDHSHLTWVFLPTDKSEFLIETLSSKGIVHWSSCAYTSQQNDVAKPENLHFLEVLHLQTPLECLKEFYPSTRLIPDVPLCSRTTEHDHDNLCVEDDIVNVVKDDKTNMTVPKENKTARSDVTLTNTKGTRSCTKHSMRNHTSYSNMVFTTSLDTAIIPKNINEAMRSPEWKMVVMEEMEALEKNKAWDLCTLPKGHKTVGCKWMFALKYKANGTLNREWFDRVTTFVRSQGFSQEHSDHTSGTIVVSIVYVDDIVLLGDDIVEIISKKQGVVARTGIVARIGVEAEYRAMSLGICDEI</sequence>
<comment type="caution">
    <text evidence="3">The sequence shown here is derived from an EMBL/GenBank/DDBJ whole genome shotgun (WGS) entry which is preliminary data.</text>
</comment>
<dbReference type="Proteomes" id="UP000321947">
    <property type="component" value="Unassembled WGS sequence"/>
</dbReference>
<dbReference type="InterPro" id="IPR012337">
    <property type="entry name" value="RNaseH-like_sf"/>
</dbReference>
<evidence type="ECO:0000313" key="2">
    <source>
        <dbReference type="EMBL" id="KAA0068069.1"/>
    </source>
</evidence>
<dbReference type="EMBL" id="SSTE01000109">
    <property type="protein sequence ID" value="KAA0068069.1"/>
    <property type="molecule type" value="Genomic_DNA"/>
</dbReference>
<gene>
    <name evidence="3" type="ORF">E5676_scaffold1185G00060</name>
    <name evidence="2" type="ORF">E6C27_scaffold238G00170</name>
</gene>
<dbReference type="Proteomes" id="UP000321393">
    <property type="component" value="Unassembled WGS sequence"/>
</dbReference>
<reference evidence="4 5" key="1">
    <citation type="submission" date="2019-08" db="EMBL/GenBank/DDBJ databases">
        <title>Draft genome sequences of two oriental melons (Cucumis melo L. var makuwa).</title>
        <authorList>
            <person name="Kwon S.-Y."/>
        </authorList>
    </citation>
    <scope>NUCLEOTIDE SEQUENCE [LARGE SCALE GENOMIC DNA]</scope>
    <source>
        <strain evidence="5">cv. Chang Bougi</strain>
        <strain evidence="4">cv. SW 3</strain>
        <tissue evidence="3">Leaf</tissue>
    </source>
</reference>
<evidence type="ECO:0000313" key="4">
    <source>
        <dbReference type="Proteomes" id="UP000321393"/>
    </source>
</evidence>
<protein>
    <submittedName>
        <fullName evidence="3">Reverse transcriptase</fullName>
    </submittedName>
</protein>
<keyword evidence="3" id="KW-0808">Transferase</keyword>
<dbReference type="AlphaFoldDB" id="A0A5D3DQX4"/>
<keyword evidence="3" id="KW-0695">RNA-directed DNA polymerase</keyword>
<dbReference type="EMBL" id="SSTD01003527">
    <property type="protein sequence ID" value="TYK26053.1"/>
    <property type="molecule type" value="Genomic_DNA"/>
</dbReference>
<name>A0A5D3DQX4_CUCMM</name>
<evidence type="ECO:0000313" key="5">
    <source>
        <dbReference type="Proteomes" id="UP000321947"/>
    </source>
</evidence>
<accession>A0A5D3DQX4</accession>
<dbReference type="GO" id="GO:0003964">
    <property type="term" value="F:RNA-directed DNA polymerase activity"/>
    <property type="evidence" value="ECO:0007669"/>
    <property type="project" value="UniProtKB-KW"/>
</dbReference>
<keyword evidence="3" id="KW-0548">Nucleotidyltransferase</keyword>